<reference evidence="2 3" key="1">
    <citation type="journal article" date="2013" name="PLoS ONE">
        <title>Predicting the Proteins of Angomonas deanei, Strigomonas culicis and Their Respective Endosymbionts Reveals New Aspects of the Trypanosomatidae Family.</title>
        <authorList>
            <person name="Motta M.C."/>
            <person name="Martins A.C."/>
            <person name="de Souza S.S."/>
            <person name="Catta-Preta C.M."/>
            <person name="Silva R."/>
            <person name="Klein C.C."/>
            <person name="de Almeida L.G."/>
            <person name="de Lima Cunha O."/>
            <person name="Ciapina L.P."/>
            <person name="Brocchi M."/>
            <person name="Colabardini A.C."/>
            <person name="de Araujo Lima B."/>
            <person name="Machado C.R."/>
            <person name="de Almeida Soares C.M."/>
            <person name="Probst C.M."/>
            <person name="de Menezes C.B."/>
            <person name="Thompson C.E."/>
            <person name="Bartholomeu D.C."/>
            <person name="Gradia D.F."/>
            <person name="Pavoni D.P."/>
            <person name="Grisard E.C."/>
            <person name="Fantinatti-Garboggini F."/>
            <person name="Marchini F.K."/>
            <person name="Rodrigues-Luiz G.F."/>
            <person name="Wagner G."/>
            <person name="Goldman G.H."/>
            <person name="Fietto J.L."/>
            <person name="Elias M.C."/>
            <person name="Goldman M.H."/>
            <person name="Sagot M.F."/>
            <person name="Pereira M."/>
            <person name="Stoco P.H."/>
            <person name="de Mendonca-Neto R.P."/>
            <person name="Teixeira S.M."/>
            <person name="Maciel T.E."/>
            <person name="de Oliveira Mendes T.A."/>
            <person name="Urmenyi T.P."/>
            <person name="de Souza W."/>
            <person name="Schenkman S."/>
            <person name="de Vasconcelos A.T."/>
        </authorList>
    </citation>
    <scope>NUCLEOTIDE SEQUENCE [LARGE SCALE GENOMIC DNA]</scope>
</reference>
<dbReference type="AlphaFoldDB" id="S9VMG4"/>
<gene>
    <name evidence="2" type="ORF">STCU_07197</name>
</gene>
<keyword evidence="3" id="KW-1185">Reference proteome</keyword>
<evidence type="ECO:0008006" key="4">
    <source>
        <dbReference type="Google" id="ProtNLM"/>
    </source>
</evidence>
<dbReference type="Proteomes" id="UP000015354">
    <property type="component" value="Unassembled WGS sequence"/>
</dbReference>
<dbReference type="OrthoDB" id="244588at2759"/>
<evidence type="ECO:0000256" key="1">
    <source>
        <dbReference type="SAM" id="Phobius"/>
    </source>
</evidence>
<feature type="transmembrane region" description="Helical" evidence="1">
    <location>
        <begin position="37"/>
        <end position="58"/>
    </location>
</feature>
<protein>
    <recommendedName>
        <fullName evidence="4">Transmembrane protein</fullName>
    </recommendedName>
</protein>
<organism evidence="2 3">
    <name type="scientific">Strigomonas culicis</name>
    <dbReference type="NCBI Taxonomy" id="28005"/>
    <lineage>
        <taxon>Eukaryota</taxon>
        <taxon>Discoba</taxon>
        <taxon>Euglenozoa</taxon>
        <taxon>Kinetoplastea</taxon>
        <taxon>Metakinetoplastina</taxon>
        <taxon>Trypanosomatida</taxon>
        <taxon>Trypanosomatidae</taxon>
        <taxon>Strigomonadinae</taxon>
        <taxon>Strigomonas</taxon>
    </lineage>
</organism>
<feature type="transmembrane region" description="Helical" evidence="1">
    <location>
        <begin position="78"/>
        <end position="97"/>
    </location>
</feature>
<accession>S9VMG4</accession>
<name>S9VMG4_9TRYP</name>
<evidence type="ECO:0000313" key="3">
    <source>
        <dbReference type="Proteomes" id="UP000015354"/>
    </source>
</evidence>
<sequence length="146" mass="17072">MIHLRFSLRKRSPLLLSSCLVVGDGCSFFFFGVVVFFFPFPICFCLLLPYSMPSHIVLKAVRQLRTFSLTDSCRRHPFAWYGGLCTVLVGWANYAQYQRLMPMFPVYERYLKEEGGRMVQAKKQELSEVNRYNSMVTQMRSDLQTK</sequence>
<evidence type="ECO:0000313" key="2">
    <source>
        <dbReference type="EMBL" id="EPY24405.1"/>
    </source>
</evidence>
<dbReference type="EMBL" id="ATMH01007197">
    <property type="protein sequence ID" value="EPY24405.1"/>
    <property type="molecule type" value="Genomic_DNA"/>
</dbReference>
<comment type="caution">
    <text evidence="2">The sequence shown here is derived from an EMBL/GenBank/DDBJ whole genome shotgun (WGS) entry which is preliminary data.</text>
</comment>
<keyword evidence="1" id="KW-1133">Transmembrane helix</keyword>
<keyword evidence="1" id="KW-0812">Transmembrane</keyword>
<keyword evidence="1" id="KW-0472">Membrane</keyword>
<proteinExistence type="predicted"/>